<feature type="compositionally biased region" description="Low complexity" evidence="4">
    <location>
        <begin position="942"/>
        <end position="958"/>
    </location>
</feature>
<feature type="compositionally biased region" description="Low complexity" evidence="4">
    <location>
        <begin position="415"/>
        <end position="433"/>
    </location>
</feature>
<dbReference type="Pfam" id="PF10033">
    <property type="entry name" value="ATG13"/>
    <property type="match status" value="1"/>
</dbReference>
<evidence type="ECO:0000313" key="7">
    <source>
        <dbReference type="Proteomes" id="UP000827549"/>
    </source>
</evidence>
<organism evidence="6 7">
    <name type="scientific">Vanrija pseudolonga</name>
    <dbReference type="NCBI Taxonomy" id="143232"/>
    <lineage>
        <taxon>Eukaryota</taxon>
        <taxon>Fungi</taxon>
        <taxon>Dikarya</taxon>
        <taxon>Basidiomycota</taxon>
        <taxon>Agaricomycotina</taxon>
        <taxon>Tremellomycetes</taxon>
        <taxon>Trichosporonales</taxon>
        <taxon>Trichosporonaceae</taxon>
        <taxon>Vanrija</taxon>
    </lineage>
</organism>
<feature type="compositionally biased region" description="Polar residues" evidence="4">
    <location>
        <begin position="690"/>
        <end position="707"/>
    </location>
</feature>
<keyword evidence="7" id="KW-1185">Reference proteome</keyword>
<sequence length="1118" mass="114979">MSVAPLKRVRGESGPGTATAGAAAAAATGGADSPQRGGSSSPASASASVVAGVPNADATSSASSSQIAPGGVSRADQIVYRFYLKTVSVLVDGRVSHLRNAAERKKDRWFNLTIPDTDVHKRDLAVYRTVSTSHPPNPSPDSAAGESRSTVPPLLISLILDTNDIPPGQTLLWNREGQRVALDPTLVRPAAQPQRRPGIVLERWTFRATDVALDVVGGASDMAPPTAYRLGIIHFRALYSFIRLLPAYRLFRRLKRANSGLRLGIKLWAAEGYANSPAEIAEAWEVMDRDLIGIDVPLERMIPGAEVDPASGSTLERYDFPTVDLFGSTYELGVVYRSNVDFDVEDMESVLSERFVDMDEEWFTPTVARHRLESEARVAASAGTSRSASRAGVTPPTVAGRVTVPPSGAGGAGSAGLSSSRQVSSRAASGSAGTQPSSLGAAKWGALAEGLPFASGSQAPEGPPSPVPSGAVPYRRLSAHSLQPFRSISASPSTSILRTAPSNPAQLPGSSTPQSARAIPGQTSSPMARTSSFLSQSGRSFTHAQVANMQGVSPVGGAPPFALQPSGASPPMSQFPSSLSFSKQAVGRGPAGVTFPMASPFLPSSLDRDSPLPAASQLATKRHSSSLSGRRAFPGSSPGDSALPPGLSLRRTSTRESGLRHSSIDRGGPDAAENDDVHAFLRALDSWAAPTSVQGHGQSPKVSTSGLGSSGAPTFTTTAPTPRRTSAASSSIMSPLSTTGNAAPPEAGLATRTPLTKAHVGDVLKSMKGSMRGSYSLESPPRATPPPMSRDSSVSERVRQHSGLGTPGGVPSPRTGTPASQLMARRASGITESGTPGSSVPRQPSMLSAPRPLASSPLSGGGATMRHAASGTSLPRSAGQQALDQGHARSLPGAISTSPQPMTRIQPASVLSPQTTGGTSVGTSVGRRTTGPVLVRGGFGAPSLSSKASTSSSSPSHSPVRDYRYRSGLQAERERLDDDGTGATGGSNGSGGYTFPRRLASNALVSGFTLSGAAPLQQPAGNGNGHGGGTRRTAPSSLGAFDVEHEDTAFRGSGRGRVASEGSGSPAGQFPSPLSPVVDGLMARLALVQQDEPTPVTHQEEEKTTTTTTTTTPEPPAP</sequence>
<dbReference type="Gene3D" id="3.30.900.10">
    <property type="entry name" value="HORMA domain"/>
    <property type="match status" value="1"/>
</dbReference>
<dbReference type="InterPro" id="IPR018731">
    <property type="entry name" value="Atg13_N"/>
</dbReference>
<protein>
    <recommendedName>
        <fullName evidence="3">Autophagy-related protein 13</fullName>
    </recommendedName>
</protein>
<dbReference type="GO" id="GO:0000407">
    <property type="term" value="C:phagophore assembly site"/>
    <property type="evidence" value="ECO:0007669"/>
    <property type="project" value="TreeGrafter"/>
</dbReference>
<feature type="compositionally biased region" description="Low complexity" evidence="4">
    <location>
        <begin position="915"/>
        <end position="931"/>
    </location>
</feature>
<dbReference type="Proteomes" id="UP000827549">
    <property type="component" value="Chromosome 2"/>
</dbReference>
<dbReference type="InterPro" id="IPR040182">
    <property type="entry name" value="ATG13"/>
</dbReference>
<feature type="compositionally biased region" description="Low complexity" evidence="4">
    <location>
        <begin position="710"/>
        <end position="739"/>
    </location>
</feature>
<dbReference type="GO" id="GO:0005829">
    <property type="term" value="C:cytosol"/>
    <property type="evidence" value="ECO:0007669"/>
    <property type="project" value="TreeGrafter"/>
</dbReference>
<name>A0AAF0Y646_9TREE</name>
<evidence type="ECO:0000256" key="2">
    <source>
        <dbReference type="ARBA" id="ARBA00023006"/>
    </source>
</evidence>
<accession>A0AAF0Y646</accession>
<feature type="compositionally biased region" description="Low complexity" evidence="4">
    <location>
        <begin position="847"/>
        <end position="858"/>
    </location>
</feature>
<dbReference type="GeneID" id="87805590"/>
<feature type="region of interest" description="Disordered" evidence="4">
    <location>
        <begin position="1013"/>
        <end position="1118"/>
    </location>
</feature>
<feature type="region of interest" description="Disordered" evidence="4">
    <location>
        <begin position="129"/>
        <end position="148"/>
    </location>
</feature>
<dbReference type="PANTHER" id="PTHR13430:SF4">
    <property type="entry name" value="AUTOPHAGY-RELATED PROTEIN 13"/>
    <property type="match status" value="1"/>
</dbReference>
<feature type="region of interest" description="Disordered" evidence="4">
    <location>
        <begin position="489"/>
        <end position="530"/>
    </location>
</feature>
<feature type="compositionally biased region" description="Polar residues" evidence="4">
    <location>
        <begin position="830"/>
        <end position="846"/>
    </location>
</feature>
<feature type="compositionally biased region" description="Basic and acidic residues" evidence="4">
    <location>
        <begin position="653"/>
        <end position="668"/>
    </location>
</feature>
<dbReference type="GO" id="GO:1990316">
    <property type="term" value="C:Atg1/ULK1 kinase complex"/>
    <property type="evidence" value="ECO:0007669"/>
    <property type="project" value="InterPro"/>
</dbReference>
<dbReference type="RefSeq" id="XP_062624836.1">
    <property type="nucleotide sequence ID" value="XM_062768852.1"/>
</dbReference>
<feature type="compositionally biased region" description="Low complexity" evidence="4">
    <location>
        <begin position="16"/>
        <end position="48"/>
    </location>
</feature>
<reference evidence="6" key="1">
    <citation type="submission" date="2023-10" db="EMBL/GenBank/DDBJ databases">
        <authorList>
            <person name="Noh H."/>
        </authorList>
    </citation>
    <scope>NUCLEOTIDE SEQUENCE</scope>
    <source>
        <strain evidence="6">DUCC4014</strain>
    </source>
</reference>
<feature type="compositionally biased region" description="Low complexity" evidence="4">
    <location>
        <begin position="380"/>
        <end position="393"/>
    </location>
</feature>
<feature type="region of interest" description="Disordered" evidence="4">
    <location>
        <begin position="380"/>
        <end position="439"/>
    </location>
</feature>
<gene>
    <name evidence="6" type="primary">atg13</name>
    <name evidence="6" type="ORF">LOC62_02G002342</name>
</gene>
<dbReference type="InterPro" id="IPR036570">
    <property type="entry name" value="HORMA_dom_sf"/>
</dbReference>
<feature type="region of interest" description="Disordered" evidence="4">
    <location>
        <begin position="690"/>
        <end position="996"/>
    </location>
</feature>
<feature type="compositionally biased region" description="Basic and acidic residues" evidence="4">
    <location>
        <begin position="959"/>
        <end position="978"/>
    </location>
</feature>
<feature type="region of interest" description="Disordered" evidence="4">
    <location>
        <begin position="453"/>
        <end position="473"/>
    </location>
</feature>
<feature type="region of interest" description="Disordered" evidence="4">
    <location>
        <begin position="606"/>
        <end position="677"/>
    </location>
</feature>
<evidence type="ECO:0000256" key="4">
    <source>
        <dbReference type="SAM" id="MobiDB-lite"/>
    </source>
</evidence>
<feature type="domain" description="Autophagy-related protein 13 N-terminal" evidence="5">
    <location>
        <begin position="79"/>
        <end position="342"/>
    </location>
</feature>
<dbReference type="GO" id="GO:0034727">
    <property type="term" value="P:piecemeal microautophagy of the nucleus"/>
    <property type="evidence" value="ECO:0007669"/>
    <property type="project" value="TreeGrafter"/>
</dbReference>
<comment type="similarity">
    <text evidence="1 3">Belongs to the ATG13 family. Fungi subfamily.</text>
</comment>
<feature type="compositionally biased region" description="Gly residues" evidence="4">
    <location>
        <begin position="982"/>
        <end position="992"/>
    </location>
</feature>
<evidence type="ECO:0000313" key="6">
    <source>
        <dbReference type="EMBL" id="WOO78804.1"/>
    </source>
</evidence>
<evidence type="ECO:0000256" key="3">
    <source>
        <dbReference type="RuleBase" id="RU361214"/>
    </source>
</evidence>
<evidence type="ECO:0000259" key="5">
    <source>
        <dbReference type="Pfam" id="PF10033"/>
    </source>
</evidence>
<feature type="region of interest" description="Disordered" evidence="4">
    <location>
        <begin position="1"/>
        <end position="48"/>
    </location>
</feature>
<proteinExistence type="inferred from homology"/>
<dbReference type="GO" id="GO:0000423">
    <property type="term" value="P:mitophagy"/>
    <property type="evidence" value="ECO:0007669"/>
    <property type="project" value="TreeGrafter"/>
</dbReference>
<evidence type="ECO:0000256" key="1">
    <source>
        <dbReference type="ARBA" id="ARBA00005246"/>
    </source>
</evidence>
<dbReference type="PANTHER" id="PTHR13430">
    <property type="match status" value="1"/>
</dbReference>
<dbReference type="GO" id="GO:0034497">
    <property type="term" value="P:protein localization to phagophore assembly site"/>
    <property type="evidence" value="ECO:0007669"/>
    <property type="project" value="TreeGrafter"/>
</dbReference>
<keyword evidence="2 3" id="KW-0072">Autophagy</keyword>
<dbReference type="EMBL" id="CP086715">
    <property type="protein sequence ID" value="WOO78804.1"/>
    <property type="molecule type" value="Genomic_DNA"/>
</dbReference>
<feature type="compositionally biased region" description="Polar residues" evidence="4">
    <location>
        <begin position="870"/>
        <end position="883"/>
    </location>
</feature>
<dbReference type="AlphaFoldDB" id="A0AAF0Y646"/>